<protein>
    <submittedName>
        <fullName evidence="1">Uncharacterized protein</fullName>
    </submittedName>
</protein>
<evidence type="ECO:0000313" key="1">
    <source>
        <dbReference type="EMBL" id="KDR16029.1"/>
    </source>
</evidence>
<proteinExistence type="predicted"/>
<gene>
    <name evidence="1" type="ORF">L798_09976</name>
</gene>
<sequence>MEEKCLPLEHDSKQCDVEQLPRPFLPARGLSLLRYLEPCSDPCPRVCAISHLTTLRTTLYTSSKGTVVLSGRKNSMAWQAASSSMAITFSTF</sequence>
<accession>A0A067RBI5</accession>
<evidence type="ECO:0000313" key="2">
    <source>
        <dbReference type="Proteomes" id="UP000027135"/>
    </source>
</evidence>
<dbReference type="Proteomes" id="UP000027135">
    <property type="component" value="Unassembled WGS sequence"/>
</dbReference>
<keyword evidence="2" id="KW-1185">Reference proteome</keyword>
<dbReference type="AlphaFoldDB" id="A0A067RBI5"/>
<organism evidence="1 2">
    <name type="scientific">Zootermopsis nevadensis</name>
    <name type="common">Dampwood termite</name>
    <dbReference type="NCBI Taxonomy" id="136037"/>
    <lineage>
        <taxon>Eukaryota</taxon>
        <taxon>Metazoa</taxon>
        <taxon>Ecdysozoa</taxon>
        <taxon>Arthropoda</taxon>
        <taxon>Hexapoda</taxon>
        <taxon>Insecta</taxon>
        <taxon>Pterygota</taxon>
        <taxon>Neoptera</taxon>
        <taxon>Polyneoptera</taxon>
        <taxon>Dictyoptera</taxon>
        <taxon>Blattodea</taxon>
        <taxon>Blattoidea</taxon>
        <taxon>Termitoidae</taxon>
        <taxon>Termopsidae</taxon>
        <taxon>Zootermopsis</taxon>
    </lineage>
</organism>
<name>A0A067RBI5_ZOONE</name>
<dbReference type="InParanoid" id="A0A067RBI5"/>
<dbReference type="EMBL" id="KK852808">
    <property type="protein sequence ID" value="KDR16029.1"/>
    <property type="molecule type" value="Genomic_DNA"/>
</dbReference>
<reference evidence="1 2" key="1">
    <citation type="journal article" date="2014" name="Nat. Commun.">
        <title>Molecular traces of alternative social organization in a termite genome.</title>
        <authorList>
            <person name="Terrapon N."/>
            <person name="Li C."/>
            <person name="Robertson H.M."/>
            <person name="Ji L."/>
            <person name="Meng X."/>
            <person name="Booth W."/>
            <person name="Chen Z."/>
            <person name="Childers C.P."/>
            <person name="Glastad K.M."/>
            <person name="Gokhale K."/>
            <person name="Gowin J."/>
            <person name="Gronenberg W."/>
            <person name="Hermansen R.A."/>
            <person name="Hu H."/>
            <person name="Hunt B.G."/>
            <person name="Huylmans A.K."/>
            <person name="Khalil S.M."/>
            <person name="Mitchell R.D."/>
            <person name="Munoz-Torres M.C."/>
            <person name="Mustard J.A."/>
            <person name="Pan H."/>
            <person name="Reese J.T."/>
            <person name="Scharf M.E."/>
            <person name="Sun F."/>
            <person name="Vogel H."/>
            <person name="Xiao J."/>
            <person name="Yang W."/>
            <person name="Yang Z."/>
            <person name="Yang Z."/>
            <person name="Zhou J."/>
            <person name="Zhu J."/>
            <person name="Brent C.S."/>
            <person name="Elsik C.G."/>
            <person name="Goodisman M.A."/>
            <person name="Liberles D.A."/>
            <person name="Roe R.M."/>
            <person name="Vargo E.L."/>
            <person name="Vilcinskas A."/>
            <person name="Wang J."/>
            <person name="Bornberg-Bauer E."/>
            <person name="Korb J."/>
            <person name="Zhang G."/>
            <person name="Liebig J."/>
        </authorList>
    </citation>
    <scope>NUCLEOTIDE SEQUENCE [LARGE SCALE GENOMIC DNA]</scope>
    <source>
        <tissue evidence="1">Whole organism</tissue>
    </source>
</reference>